<evidence type="ECO:0000313" key="3">
    <source>
        <dbReference type="Proteomes" id="UP000024635"/>
    </source>
</evidence>
<organism evidence="2 3">
    <name type="scientific">Ancylostoma ceylanicum</name>
    <dbReference type="NCBI Taxonomy" id="53326"/>
    <lineage>
        <taxon>Eukaryota</taxon>
        <taxon>Metazoa</taxon>
        <taxon>Ecdysozoa</taxon>
        <taxon>Nematoda</taxon>
        <taxon>Chromadorea</taxon>
        <taxon>Rhabditida</taxon>
        <taxon>Rhabditina</taxon>
        <taxon>Rhabditomorpha</taxon>
        <taxon>Strongyloidea</taxon>
        <taxon>Ancylostomatidae</taxon>
        <taxon>Ancylostomatinae</taxon>
        <taxon>Ancylostoma</taxon>
    </lineage>
</organism>
<keyword evidence="3" id="KW-1185">Reference proteome</keyword>
<dbReference type="Proteomes" id="UP000024635">
    <property type="component" value="Unassembled WGS sequence"/>
</dbReference>
<feature type="region of interest" description="Disordered" evidence="1">
    <location>
        <begin position="1"/>
        <end position="37"/>
    </location>
</feature>
<dbReference type="EMBL" id="JARK01001575">
    <property type="protein sequence ID" value="EYB88945.1"/>
    <property type="molecule type" value="Genomic_DNA"/>
</dbReference>
<dbReference type="OrthoDB" id="10524895at2759"/>
<name>A0A016SEA0_9BILA</name>
<gene>
    <name evidence="2" type="primary">Acey_s0239.g3321</name>
    <name evidence="2" type="ORF">Y032_0239g3321</name>
</gene>
<accession>A0A016SEA0</accession>
<dbReference type="AlphaFoldDB" id="A0A016SEA0"/>
<sequence>MTPACQAPPPHPIVYSTTPVTSMPTVQQESDEETTGRSHVPYYPAAYVVPVNAPCYQAQPPYPPQQLIVPAPVNLTR</sequence>
<comment type="caution">
    <text evidence="2">The sequence shown here is derived from an EMBL/GenBank/DDBJ whole genome shotgun (WGS) entry which is preliminary data.</text>
</comment>
<proteinExistence type="predicted"/>
<reference evidence="3" key="1">
    <citation type="journal article" date="2015" name="Nat. Genet.">
        <title>The genome and transcriptome of the zoonotic hookworm Ancylostoma ceylanicum identify infection-specific gene families.</title>
        <authorList>
            <person name="Schwarz E.M."/>
            <person name="Hu Y."/>
            <person name="Antoshechkin I."/>
            <person name="Miller M.M."/>
            <person name="Sternberg P.W."/>
            <person name="Aroian R.V."/>
        </authorList>
    </citation>
    <scope>NUCLEOTIDE SEQUENCE</scope>
    <source>
        <strain evidence="3">HY135</strain>
    </source>
</reference>
<feature type="compositionally biased region" description="Polar residues" evidence="1">
    <location>
        <begin position="15"/>
        <end position="28"/>
    </location>
</feature>
<feature type="compositionally biased region" description="Pro residues" evidence="1">
    <location>
        <begin position="1"/>
        <end position="12"/>
    </location>
</feature>
<evidence type="ECO:0000256" key="1">
    <source>
        <dbReference type="SAM" id="MobiDB-lite"/>
    </source>
</evidence>
<protein>
    <submittedName>
        <fullName evidence="2">Uncharacterized protein</fullName>
    </submittedName>
</protein>
<evidence type="ECO:0000313" key="2">
    <source>
        <dbReference type="EMBL" id="EYB88945.1"/>
    </source>
</evidence>